<reference evidence="2 3" key="1">
    <citation type="journal article" date="2019" name="Emerg. Microbes Infect.">
        <title>Comprehensive subspecies identification of 175 nontuberculous mycobacteria species based on 7547 genomic profiles.</title>
        <authorList>
            <person name="Matsumoto Y."/>
            <person name="Kinjo T."/>
            <person name="Motooka D."/>
            <person name="Nabeya D."/>
            <person name="Jung N."/>
            <person name="Uechi K."/>
            <person name="Horii T."/>
            <person name="Iida T."/>
            <person name="Fujita J."/>
            <person name="Nakamura S."/>
        </authorList>
    </citation>
    <scope>NUCLEOTIDE SEQUENCE [LARGE SCALE GENOMIC DNA]</scope>
    <source>
        <strain evidence="2 3">JCM 30396</strain>
    </source>
</reference>
<evidence type="ECO:0000313" key="2">
    <source>
        <dbReference type="EMBL" id="BBY67356.1"/>
    </source>
</evidence>
<keyword evidence="1" id="KW-0472">Membrane</keyword>
<organism evidence="2 3">
    <name type="scientific">Mycolicibacterium helvum</name>
    <dbReference type="NCBI Taxonomy" id="1534349"/>
    <lineage>
        <taxon>Bacteria</taxon>
        <taxon>Bacillati</taxon>
        <taxon>Actinomycetota</taxon>
        <taxon>Actinomycetes</taxon>
        <taxon>Mycobacteriales</taxon>
        <taxon>Mycobacteriaceae</taxon>
        <taxon>Mycolicibacterium</taxon>
    </lineage>
</organism>
<dbReference type="RefSeq" id="WP_163751333.1">
    <property type="nucleotide sequence ID" value="NZ_AP022596.1"/>
</dbReference>
<dbReference type="AlphaFoldDB" id="A0A7I7TGR1"/>
<accession>A0A7I7TGR1</accession>
<feature type="transmembrane region" description="Helical" evidence="1">
    <location>
        <begin position="50"/>
        <end position="71"/>
    </location>
</feature>
<dbReference type="Proteomes" id="UP000467148">
    <property type="component" value="Chromosome"/>
</dbReference>
<dbReference type="EMBL" id="AP022596">
    <property type="protein sequence ID" value="BBY67356.1"/>
    <property type="molecule type" value="Genomic_DNA"/>
</dbReference>
<evidence type="ECO:0000256" key="1">
    <source>
        <dbReference type="SAM" id="Phobius"/>
    </source>
</evidence>
<keyword evidence="1" id="KW-1133">Transmembrane helix</keyword>
<name>A0A7I7TGR1_9MYCO</name>
<gene>
    <name evidence="2" type="ORF">MHEL_55990</name>
</gene>
<sequence length="210" mass="23374">MSKCPRRIPWPIVCVVGWLFAIAFGATAAIQHIELADRHLHIEWGNAAEWASGVFGGVAAVAAFGALFYAAREWSATQTERRDNEADQARLIVAQPVDPQHWSPPPIHRWPVVVANHSTAAVFNVDMTEISEDVMVLHLGGPSARLSRLVRLPVLQPGEQTQDVSVMLGSGHRELLDETPAAEYLVFRFTDAHGRRWQRTGSRQPVRIYD</sequence>
<proteinExistence type="predicted"/>
<keyword evidence="3" id="KW-1185">Reference proteome</keyword>
<feature type="transmembrane region" description="Helical" evidence="1">
    <location>
        <begin position="12"/>
        <end position="30"/>
    </location>
</feature>
<keyword evidence="1" id="KW-0812">Transmembrane</keyword>
<protein>
    <submittedName>
        <fullName evidence="2">Uncharacterized protein</fullName>
    </submittedName>
</protein>
<dbReference type="KEGG" id="mhev:MHEL_55990"/>
<evidence type="ECO:0000313" key="3">
    <source>
        <dbReference type="Proteomes" id="UP000467148"/>
    </source>
</evidence>